<keyword evidence="3" id="KW-1185">Reference proteome</keyword>
<comment type="caution">
    <text evidence="2">The sequence shown here is derived from an EMBL/GenBank/DDBJ whole genome shotgun (WGS) entry which is preliminary data.</text>
</comment>
<protein>
    <submittedName>
        <fullName evidence="2">Inhibitor of growth protein 5-like</fullName>
    </submittedName>
</protein>
<dbReference type="InterPro" id="IPR011011">
    <property type="entry name" value="Znf_FYVE_PHD"/>
</dbReference>
<gene>
    <name evidence="2" type="ORF">Tdes44962_MAKER01928</name>
</gene>
<proteinExistence type="predicted"/>
<feature type="compositionally biased region" description="Basic residues" evidence="1">
    <location>
        <begin position="72"/>
        <end position="85"/>
    </location>
</feature>
<reference evidence="2 3" key="2">
    <citation type="journal article" date="2021" name="Curr. Genet.">
        <title>Genetic response to nitrogen starvation in the aggressive Eucalyptus foliar pathogen Teratosphaeria destructans.</title>
        <authorList>
            <person name="Havenga M."/>
            <person name="Wingfield B.D."/>
            <person name="Wingfield M.J."/>
            <person name="Dreyer L.L."/>
            <person name="Roets F."/>
            <person name="Aylward J."/>
        </authorList>
    </citation>
    <scope>NUCLEOTIDE SEQUENCE [LARGE SCALE GENOMIC DNA]</scope>
    <source>
        <strain evidence="2">CMW44962</strain>
    </source>
</reference>
<dbReference type="Proteomes" id="UP001138500">
    <property type="component" value="Unassembled WGS sequence"/>
</dbReference>
<evidence type="ECO:0000256" key="1">
    <source>
        <dbReference type="SAM" id="MobiDB-lite"/>
    </source>
</evidence>
<name>A0A9W7SWZ5_9PEZI</name>
<dbReference type="Gene3D" id="3.30.40.10">
    <property type="entry name" value="Zinc/RING finger domain, C3HC4 (zinc finger)"/>
    <property type="match status" value="1"/>
</dbReference>
<dbReference type="SUPFAM" id="SSF57903">
    <property type="entry name" value="FYVE/PHD zinc finger"/>
    <property type="match status" value="1"/>
</dbReference>
<dbReference type="PANTHER" id="PTHR10333">
    <property type="entry name" value="INHIBITOR OF GROWTH PROTEIN"/>
    <property type="match status" value="1"/>
</dbReference>
<dbReference type="OrthoDB" id="3637835at2759"/>
<evidence type="ECO:0000313" key="3">
    <source>
        <dbReference type="Proteomes" id="UP001138500"/>
    </source>
</evidence>
<dbReference type="EMBL" id="RIBY02000890">
    <property type="protein sequence ID" value="KAH9836009.1"/>
    <property type="molecule type" value="Genomic_DNA"/>
</dbReference>
<feature type="compositionally biased region" description="Basic and acidic residues" evidence="1">
    <location>
        <begin position="87"/>
        <end position="116"/>
    </location>
</feature>
<dbReference type="InterPro" id="IPR028651">
    <property type="entry name" value="ING_fam"/>
</dbReference>
<accession>A0A9W7SWZ5</accession>
<feature type="region of interest" description="Disordered" evidence="1">
    <location>
        <begin position="137"/>
        <end position="183"/>
    </location>
</feature>
<organism evidence="2 3">
    <name type="scientific">Teratosphaeria destructans</name>
    <dbReference type="NCBI Taxonomy" id="418781"/>
    <lineage>
        <taxon>Eukaryota</taxon>
        <taxon>Fungi</taxon>
        <taxon>Dikarya</taxon>
        <taxon>Ascomycota</taxon>
        <taxon>Pezizomycotina</taxon>
        <taxon>Dothideomycetes</taxon>
        <taxon>Dothideomycetidae</taxon>
        <taxon>Mycosphaerellales</taxon>
        <taxon>Teratosphaeriaceae</taxon>
        <taxon>Teratosphaeria</taxon>
    </lineage>
</organism>
<reference evidence="2 3" key="1">
    <citation type="journal article" date="2018" name="IMA Fungus">
        <title>IMA Genome-F 10: Nine draft genome sequences of Claviceps purpurea s.lat., including C. arundinis, C. humidiphila, and C. cf. spartinae, pseudomolecules for the pitch canker pathogen Fusarium circinatum, draft genome of Davidsoniella eucalypti, Grosmannia galeiformis, Quambalaria eucalypti, and Teratosphaeria destructans.</title>
        <authorList>
            <person name="Wingfield B.D."/>
            <person name="Liu M."/>
            <person name="Nguyen H.D."/>
            <person name="Lane F.A."/>
            <person name="Morgan S.W."/>
            <person name="De Vos L."/>
            <person name="Wilken P.M."/>
            <person name="Duong T.A."/>
            <person name="Aylward J."/>
            <person name="Coetzee M.P."/>
            <person name="Dadej K."/>
            <person name="De Beer Z.W."/>
            <person name="Findlay W."/>
            <person name="Havenga M."/>
            <person name="Kolarik M."/>
            <person name="Menzies J.G."/>
            <person name="Naidoo K."/>
            <person name="Pochopski O."/>
            <person name="Shoukouhi P."/>
            <person name="Santana Q.C."/>
            <person name="Seifert K.A."/>
            <person name="Soal N."/>
            <person name="Steenkamp E.T."/>
            <person name="Tatham C.T."/>
            <person name="van der Nest M.A."/>
            <person name="Wingfield M.J."/>
        </authorList>
    </citation>
    <scope>NUCLEOTIDE SEQUENCE [LARGE SCALE GENOMIC DNA]</scope>
    <source>
        <strain evidence="2">CMW44962</strain>
    </source>
</reference>
<dbReference type="AlphaFoldDB" id="A0A9W7SWZ5"/>
<dbReference type="InterPro" id="IPR013083">
    <property type="entry name" value="Znf_RING/FYVE/PHD"/>
</dbReference>
<feature type="compositionally biased region" description="Low complexity" evidence="1">
    <location>
        <begin position="31"/>
        <end position="43"/>
    </location>
</feature>
<evidence type="ECO:0000313" key="2">
    <source>
        <dbReference type="EMBL" id="KAH9836009.1"/>
    </source>
</evidence>
<dbReference type="GO" id="GO:0000785">
    <property type="term" value="C:chromatin"/>
    <property type="evidence" value="ECO:0007669"/>
    <property type="project" value="UniProtKB-ARBA"/>
</dbReference>
<sequence length="335" mass="36834">MSSASTEQILSLDGAMDHLQLSDCASSTEILSSSMEPSLPSSPGTELTLPPPVSGSPETGAQSAGEYDTVKSKSRVKIAKKRGVQHQRSERVSSDHDDMSSLAQKPEETAKTVKSSRELQGLFTGFGEAFMDGQRMVTERGRRSQRVKSGPAEQTAHDLTAGPENRPSALTSKPATVRSAASTKYDFEETTRAERRLADLYRQRAVALACLQPEERAALHPPRTSKANARYKTGLDCFGIPYTDLLADSTKHSVSSLMSDMSKTKRVFPSRIVGPKPKRLLSSSYVQAWYEGKEDRYCFCRGVEGNQEMVMCCNEQCAIGWYHVECVGEENMTEE</sequence>
<feature type="compositionally biased region" description="Polar residues" evidence="1">
    <location>
        <begin position="168"/>
        <end position="182"/>
    </location>
</feature>
<feature type="region of interest" description="Disordered" evidence="1">
    <location>
        <begin position="27"/>
        <end position="116"/>
    </location>
</feature>